<dbReference type="Gramene" id="AUR62015461-RA">
    <property type="protein sequence ID" value="AUR62015461-RA:cds"/>
    <property type="gene ID" value="AUR62015461"/>
</dbReference>
<reference evidence="7" key="2">
    <citation type="submission" date="2021-03" db="UniProtKB">
        <authorList>
            <consortium name="EnsemblPlants"/>
        </authorList>
    </citation>
    <scope>IDENTIFICATION</scope>
</reference>
<dbReference type="FunFam" id="3.40.630.10:FF:000044">
    <property type="entry name" value="Allantoate amidohydrolase"/>
    <property type="match status" value="1"/>
</dbReference>
<dbReference type="Pfam" id="PF01546">
    <property type="entry name" value="Peptidase_M20"/>
    <property type="match status" value="1"/>
</dbReference>
<dbReference type="InterPro" id="IPR010158">
    <property type="entry name" value="Amidase_Cbmase"/>
</dbReference>
<dbReference type="PANTHER" id="PTHR32494">
    <property type="entry name" value="ALLANTOATE DEIMINASE-RELATED"/>
    <property type="match status" value="1"/>
</dbReference>
<evidence type="ECO:0000256" key="5">
    <source>
        <dbReference type="ARBA" id="ARBA00022801"/>
    </source>
</evidence>
<organism evidence="7 8">
    <name type="scientific">Chenopodium quinoa</name>
    <name type="common">Quinoa</name>
    <dbReference type="NCBI Taxonomy" id="63459"/>
    <lineage>
        <taxon>Eukaryota</taxon>
        <taxon>Viridiplantae</taxon>
        <taxon>Streptophyta</taxon>
        <taxon>Embryophyta</taxon>
        <taxon>Tracheophyta</taxon>
        <taxon>Spermatophyta</taxon>
        <taxon>Magnoliopsida</taxon>
        <taxon>eudicotyledons</taxon>
        <taxon>Gunneridae</taxon>
        <taxon>Pentapetalae</taxon>
        <taxon>Caryophyllales</taxon>
        <taxon>Chenopodiaceae</taxon>
        <taxon>Chenopodioideae</taxon>
        <taxon>Atripliceae</taxon>
        <taxon>Chenopodium</taxon>
    </lineage>
</organism>
<dbReference type="PANTHER" id="PTHR32494:SF19">
    <property type="entry name" value="ALLANTOATE DEIMINASE-RELATED"/>
    <property type="match status" value="1"/>
</dbReference>
<keyword evidence="5" id="KW-0378">Hydrolase</keyword>
<accession>A0A803LMF0</accession>
<dbReference type="Proteomes" id="UP000596660">
    <property type="component" value="Unplaced"/>
</dbReference>
<dbReference type="GO" id="GO:0010136">
    <property type="term" value="P:ureide catabolic process"/>
    <property type="evidence" value="ECO:0007669"/>
    <property type="project" value="UniProtKB-ARBA"/>
</dbReference>
<keyword evidence="3" id="KW-0659">Purine metabolism</keyword>
<dbReference type="Gene3D" id="3.30.70.360">
    <property type="match status" value="1"/>
</dbReference>
<keyword evidence="4" id="KW-0479">Metal-binding</keyword>
<dbReference type="Gene3D" id="3.40.630.10">
    <property type="entry name" value="Zn peptidases"/>
    <property type="match status" value="1"/>
</dbReference>
<evidence type="ECO:0000313" key="7">
    <source>
        <dbReference type="EnsemblPlants" id="AUR62015461-RA:cds"/>
    </source>
</evidence>
<dbReference type="GO" id="GO:0046872">
    <property type="term" value="F:metal ion binding"/>
    <property type="evidence" value="ECO:0007669"/>
    <property type="project" value="UniProtKB-KW"/>
</dbReference>
<dbReference type="GO" id="GO:0006145">
    <property type="term" value="P:purine nucleobase catabolic process"/>
    <property type="evidence" value="ECO:0007669"/>
    <property type="project" value="UniProtKB-ARBA"/>
</dbReference>
<dbReference type="SUPFAM" id="SSF53187">
    <property type="entry name" value="Zn-dependent exopeptidases"/>
    <property type="match status" value="1"/>
</dbReference>
<evidence type="ECO:0000256" key="2">
    <source>
        <dbReference type="ARBA" id="ARBA00011738"/>
    </source>
</evidence>
<proteinExistence type="predicted"/>
<evidence type="ECO:0000256" key="1">
    <source>
        <dbReference type="ARBA" id="ARBA00001936"/>
    </source>
</evidence>
<dbReference type="SUPFAM" id="SSF55031">
    <property type="entry name" value="Bacterial exopeptidase dimerisation domain"/>
    <property type="match status" value="1"/>
</dbReference>
<comment type="cofactor">
    <cofactor evidence="1">
        <name>Mn(2+)</name>
        <dbReference type="ChEBI" id="CHEBI:29035"/>
    </cofactor>
</comment>
<dbReference type="EnsemblPlants" id="AUR62015461-RA">
    <property type="protein sequence ID" value="AUR62015461-RA:cds"/>
    <property type="gene ID" value="AUR62015461"/>
</dbReference>
<comment type="subunit">
    <text evidence="2">Homodimer.</text>
</comment>
<reference evidence="7" key="1">
    <citation type="journal article" date="2017" name="Nature">
        <title>The genome of Chenopodium quinoa.</title>
        <authorList>
            <person name="Jarvis D.E."/>
            <person name="Ho Y.S."/>
            <person name="Lightfoot D.J."/>
            <person name="Schmoeckel S.M."/>
            <person name="Li B."/>
            <person name="Borm T.J.A."/>
            <person name="Ohyanagi H."/>
            <person name="Mineta K."/>
            <person name="Michell C.T."/>
            <person name="Saber N."/>
            <person name="Kharbatia N.M."/>
            <person name="Rupper R.R."/>
            <person name="Sharp A.R."/>
            <person name="Dally N."/>
            <person name="Boughton B.A."/>
            <person name="Woo Y.H."/>
            <person name="Gao G."/>
            <person name="Schijlen E.G.W.M."/>
            <person name="Guo X."/>
            <person name="Momin A.A."/>
            <person name="Negrao S."/>
            <person name="Al-Babili S."/>
            <person name="Gehring C."/>
            <person name="Roessner U."/>
            <person name="Jung C."/>
            <person name="Murphy K."/>
            <person name="Arold S.T."/>
            <person name="Gojobori T."/>
            <person name="van der Linden C.G."/>
            <person name="van Loo E.N."/>
            <person name="Jellen E.N."/>
            <person name="Maughan P.J."/>
            <person name="Tester M."/>
        </authorList>
    </citation>
    <scope>NUCLEOTIDE SEQUENCE [LARGE SCALE GENOMIC DNA]</scope>
    <source>
        <strain evidence="7">cv. PI 614886</strain>
    </source>
</reference>
<evidence type="ECO:0000256" key="3">
    <source>
        <dbReference type="ARBA" id="ARBA00022631"/>
    </source>
</evidence>
<evidence type="ECO:0008006" key="9">
    <source>
        <dbReference type="Google" id="ProtNLM"/>
    </source>
</evidence>
<keyword evidence="6" id="KW-0464">Manganese</keyword>
<sequence length="435" mass="46964">MHQFSGYPSSEPHHHPLSSLSVDTQSLQNQIDELATFSDSPAPSVTRVLYTDKDVAARRYIKNLMGLAGLSVREDTIGNIFGRWDGYEPELAAVGTGSHIDAIPYSGKYDGVIGVLGAIEAINVLKKAGFKPKRSLEVIMFTSEEPTRFGISCLGSRLMAGSETLQKALKNTFDSQNVSFLDAAKSAGYARDKDDLSSVHMNYGTYSGFVELHIEQGPILEAEGIPIGVVTAIAAPASIKVDFEGDGGHAGAALMPSRNDAGLAAAELALAVEKHVLESGTIDTVGTVGILDLHPRAVNSIPSKAHVEIDTRDINETRRNIVLEKIHQSAIDIANKRKVKLSGFEIVNQDPPALADNKIIEAMEASSRELNLDYKLMVSRAYHDSLFMARVSPMGMIFIPCYKGYSHKPEEYSAPEDLTNGVKVLALTLAKLSLA</sequence>
<dbReference type="PIRSF" id="PIRSF001235">
    <property type="entry name" value="Amidase_carbamoylase"/>
    <property type="match status" value="1"/>
</dbReference>
<dbReference type="InterPro" id="IPR002933">
    <property type="entry name" value="Peptidase_M20"/>
</dbReference>
<keyword evidence="8" id="KW-1185">Reference proteome</keyword>
<evidence type="ECO:0000256" key="4">
    <source>
        <dbReference type="ARBA" id="ARBA00022723"/>
    </source>
</evidence>
<dbReference type="OMA" id="IWPHGRW"/>
<dbReference type="GO" id="GO:0016813">
    <property type="term" value="F:hydrolase activity, acting on carbon-nitrogen (but not peptide) bonds, in linear amidines"/>
    <property type="evidence" value="ECO:0007669"/>
    <property type="project" value="InterPro"/>
</dbReference>
<dbReference type="NCBIfam" id="TIGR01879">
    <property type="entry name" value="hydantase"/>
    <property type="match status" value="1"/>
</dbReference>
<name>A0A803LMF0_CHEQI</name>
<dbReference type="AlphaFoldDB" id="A0A803LMF0"/>
<dbReference type="InterPro" id="IPR036264">
    <property type="entry name" value="Bact_exopeptidase_dim_dom"/>
</dbReference>
<dbReference type="CDD" id="cd03884">
    <property type="entry name" value="M20_bAS"/>
    <property type="match status" value="1"/>
</dbReference>
<evidence type="ECO:0000313" key="8">
    <source>
        <dbReference type="Proteomes" id="UP000596660"/>
    </source>
</evidence>
<protein>
    <recommendedName>
        <fullName evidence="9">Ureidoglycolate hydrolase</fullName>
    </recommendedName>
</protein>
<evidence type="ECO:0000256" key="6">
    <source>
        <dbReference type="ARBA" id="ARBA00023211"/>
    </source>
</evidence>